<dbReference type="Proteomes" id="UP001187471">
    <property type="component" value="Unassembled WGS sequence"/>
</dbReference>
<dbReference type="AlphaFoldDB" id="A0AA88QZX4"/>
<feature type="transmembrane region" description="Helical" evidence="2">
    <location>
        <begin position="27"/>
        <end position="49"/>
    </location>
</feature>
<keyword evidence="2" id="KW-0472">Membrane</keyword>
<evidence type="ECO:0000256" key="1">
    <source>
        <dbReference type="SAM" id="MobiDB-lite"/>
    </source>
</evidence>
<name>A0AA88QZX4_9ASTE</name>
<feature type="region of interest" description="Disordered" evidence="1">
    <location>
        <begin position="84"/>
        <end position="108"/>
    </location>
</feature>
<organism evidence="3 4">
    <name type="scientific">Escallonia rubra</name>
    <dbReference type="NCBI Taxonomy" id="112253"/>
    <lineage>
        <taxon>Eukaryota</taxon>
        <taxon>Viridiplantae</taxon>
        <taxon>Streptophyta</taxon>
        <taxon>Embryophyta</taxon>
        <taxon>Tracheophyta</taxon>
        <taxon>Spermatophyta</taxon>
        <taxon>Magnoliopsida</taxon>
        <taxon>eudicotyledons</taxon>
        <taxon>Gunneridae</taxon>
        <taxon>Pentapetalae</taxon>
        <taxon>asterids</taxon>
        <taxon>campanulids</taxon>
        <taxon>Escalloniales</taxon>
        <taxon>Escalloniaceae</taxon>
        <taxon>Escallonia</taxon>
    </lineage>
</organism>
<comment type="caution">
    <text evidence="3">The sequence shown here is derived from an EMBL/GenBank/DDBJ whole genome shotgun (WGS) entry which is preliminary data.</text>
</comment>
<proteinExistence type="predicted"/>
<accession>A0AA88QZX4</accession>
<protein>
    <submittedName>
        <fullName evidence="3">Uncharacterized protein</fullName>
    </submittedName>
</protein>
<reference evidence="3" key="1">
    <citation type="submission" date="2022-12" db="EMBL/GenBank/DDBJ databases">
        <title>Draft genome assemblies for two species of Escallonia (Escalloniales).</title>
        <authorList>
            <person name="Chanderbali A."/>
            <person name="Dervinis C."/>
            <person name="Anghel I."/>
            <person name="Soltis D."/>
            <person name="Soltis P."/>
            <person name="Zapata F."/>
        </authorList>
    </citation>
    <scope>NUCLEOTIDE SEQUENCE</scope>
    <source>
        <strain evidence="3">UCBG92.1500</strain>
        <tissue evidence="3">Leaf</tissue>
    </source>
</reference>
<sequence>MNAKQLIVNHAMRVDGSLFSPPRETSATTHVILGQFKTCVILLGGFFLFGSNPGKTSICGAIVAIVGMSFYTHLNLLRQQDSAKASSRQSSFLLPKSKLSKENGESHNGHRDELVLVPFSSLTHEVAAASLITQPLLPLSS</sequence>
<feature type="compositionally biased region" description="Basic and acidic residues" evidence="1">
    <location>
        <begin position="99"/>
        <end position="108"/>
    </location>
</feature>
<evidence type="ECO:0000313" key="4">
    <source>
        <dbReference type="Proteomes" id="UP001187471"/>
    </source>
</evidence>
<keyword evidence="2" id="KW-0812">Transmembrane</keyword>
<evidence type="ECO:0000256" key="2">
    <source>
        <dbReference type="SAM" id="Phobius"/>
    </source>
</evidence>
<keyword evidence="2" id="KW-1133">Transmembrane helix</keyword>
<gene>
    <name evidence="3" type="ORF">RJ640_019459</name>
</gene>
<feature type="transmembrane region" description="Helical" evidence="2">
    <location>
        <begin position="56"/>
        <end position="74"/>
    </location>
</feature>
<keyword evidence="4" id="KW-1185">Reference proteome</keyword>
<dbReference type="EMBL" id="JAVXUO010002065">
    <property type="protein sequence ID" value="KAK2976523.1"/>
    <property type="molecule type" value="Genomic_DNA"/>
</dbReference>
<evidence type="ECO:0000313" key="3">
    <source>
        <dbReference type="EMBL" id="KAK2976523.1"/>
    </source>
</evidence>